<dbReference type="RefSeq" id="XP_064653766.1">
    <property type="nucleotide sequence ID" value="XM_064808044.1"/>
</dbReference>
<dbReference type="AlphaFoldDB" id="A0AAV9NYA1"/>
<keyword evidence="4" id="KW-1185">Reference proteome</keyword>
<dbReference type="Proteomes" id="UP001337655">
    <property type="component" value="Unassembled WGS sequence"/>
</dbReference>
<keyword evidence="1" id="KW-0472">Membrane</keyword>
<dbReference type="GO" id="GO:0003824">
    <property type="term" value="F:catalytic activity"/>
    <property type="evidence" value="ECO:0007669"/>
    <property type="project" value="InterPro"/>
</dbReference>
<dbReference type="GO" id="GO:0030170">
    <property type="term" value="F:pyridoxal phosphate binding"/>
    <property type="evidence" value="ECO:0007669"/>
    <property type="project" value="InterPro"/>
</dbReference>
<keyword evidence="1" id="KW-1133">Transmembrane helix</keyword>
<gene>
    <name evidence="3" type="ORF">LTR77_010827</name>
</gene>
<dbReference type="PANTHER" id="PTHR14237:SF23">
    <property type="entry name" value="MOSC DOMAIN PROTEIN (AFU_ORTHOLOGUE AFUA_7G05900)"/>
    <property type="match status" value="1"/>
</dbReference>
<sequence length="463" mass="52724">MVASEGGKPLIWIKNNHVSLTDHYYEYLQSPAVAAVLCILIGPLLYSLAQQTFRRPRSPVKRKQDLYRLGLSKRSNLDEQSRPPSETSDARVKALFTYPIKSCRGIELAASEVGATGLKYDRLFTFAQLVSSPDESRQPRSRKQAVNHDWKHEWRFITQREFPRLALLRTELWVPSRKSQDPMKKRKKSSWAGNGGCVAVRFPLEPGFNPFGLRTETMTFRVPLMPSSEWARNRGYSRETMTIWKDQASAINVTNDIPPDTLEKLKSFLGVSNTLGLFRVDDRNRRAVTRSLPKDRPEESYSVGFGDAFPLHILSLASVRAIAKDLPDKSKDRGRLDAKRFRANIYLDGVPAYEEDEWKKVHIGRCIKRISDQRSFEETDGEYHVACRTARCTLPNVDQDSGVRDANEPYTALGKTRKVDKGAYPHPCLGMQMIPLFQQGLLRVGDEVKVVETGEHSYEKMFG</sequence>
<comment type="caution">
    <text evidence="3">The sequence shown here is derived from an EMBL/GenBank/DDBJ whole genome shotgun (WGS) entry which is preliminary data.</text>
</comment>
<evidence type="ECO:0000256" key="1">
    <source>
        <dbReference type="SAM" id="Phobius"/>
    </source>
</evidence>
<evidence type="ECO:0000313" key="3">
    <source>
        <dbReference type="EMBL" id="KAK5163241.1"/>
    </source>
</evidence>
<proteinExistence type="predicted"/>
<keyword evidence="1" id="KW-0812">Transmembrane</keyword>
<organism evidence="3 4">
    <name type="scientific">Saxophila tyrrhenica</name>
    <dbReference type="NCBI Taxonomy" id="1690608"/>
    <lineage>
        <taxon>Eukaryota</taxon>
        <taxon>Fungi</taxon>
        <taxon>Dikarya</taxon>
        <taxon>Ascomycota</taxon>
        <taxon>Pezizomycotina</taxon>
        <taxon>Dothideomycetes</taxon>
        <taxon>Dothideomycetidae</taxon>
        <taxon>Mycosphaerellales</taxon>
        <taxon>Extremaceae</taxon>
        <taxon>Saxophila</taxon>
    </lineage>
</organism>
<feature type="domain" description="MOSC" evidence="2">
    <location>
        <begin position="285"/>
        <end position="451"/>
    </location>
</feature>
<dbReference type="PANTHER" id="PTHR14237">
    <property type="entry name" value="MOLYBDOPTERIN COFACTOR SULFURASE MOSC"/>
    <property type="match status" value="1"/>
</dbReference>
<evidence type="ECO:0000259" key="2">
    <source>
        <dbReference type="PROSITE" id="PS51340"/>
    </source>
</evidence>
<dbReference type="SUPFAM" id="SSF50800">
    <property type="entry name" value="PK beta-barrel domain-like"/>
    <property type="match status" value="1"/>
</dbReference>
<dbReference type="InterPro" id="IPR005303">
    <property type="entry name" value="MOCOS_middle"/>
</dbReference>
<dbReference type="InterPro" id="IPR011037">
    <property type="entry name" value="Pyrv_Knase-like_insert_dom_sf"/>
</dbReference>
<dbReference type="PROSITE" id="PS51340">
    <property type="entry name" value="MOSC"/>
    <property type="match status" value="1"/>
</dbReference>
<name>A0AAV9NYA1_9PEZI</name>
<accession>A0AAV9NYA1</accession>
<dbReference type="EMBL" id="JAVRRT010000027">
    <property type="protein sequence ID" value="KAK5163241.1"/>
    <property type="molecule type" value="Genomic_DNA"/>
</dbReference>
<dbReference type="Pfam" id="PF03473">
    <property type="entry name" value="MOSC"/>
    <property type="match status" value="1"/>
</dbReference>
<dbReference type="Pfam" id="PF03476">
    <property type="entry name" value="MOSC_N"/>
    <property type="match status" value="1"/>
</dbReference>
<evidence type="ECO:0000313" key="4">
    <source>
        <dbReference type="Proteomes" id="UP001337655"/>
    </source>
</evidence>
<dbReference type="GO" id="GO:0030151">
    <property type="term" value="F:molybdenum ion binding"/>
    <property type="evidence" value="ECO:0007669"/>
    <property type="project" value="InterPro"/>
</dbReference>
<feature type="transmembrane region" description="Helical" evidence="1">
    <location>
        <begin position="27"/>
        <end position="49"/>
    </location>
</feature>
<reference evidence="3 4" key="1">
    <citation type="submission" date="2023-08" db="EMBL/GenBank/DDBJ databases">
        <title>Black Yeasts Isolated from many extreme environments.</title>
        <authorList>
            <person name="Coleine C."/>
            <person name="Stajich J.E."/>
            <person name="Selbmann L."/>
        </authorList>
    </citation>
    <scope>NUCLEOTIDE SEQUENCE [LARGE SCALE GENOMIC DNA]</scope>
    <source>
        <strain evidence="3 4">CCFEE 5935</strain>
    </source>
</reference>
<dbReference type="GeneID" id="89932152"/>
<protein>
    <recommendedName>
        <fullName evidence="2">MOSC domain-containing protein</fullName>
    </recommendedName>
</protein>
<dbReference type="InterPro" id="IPR005302">
    <property type="entry name" value="MoCF_Sase_C"/>
</dbReference>